<evidence type="ECO:0000313" key="3">
    <source>
        <dbReference type="Proteomes" id="UP000198769"/>
    </source>
</evidence>
<gene>
    <name evidence="2" type="ORF">SAMN05421594_1233</name>
</gene>
<organism evidence="2 3">
    <name type="scientific">Chryseobacterium oleae</name>
    <dbReference type="NCBI Taxonomy" id="491207"/>
    <lineage>
        <taxon>Bacteria</taxon>
        <taxon>Pseudomonadati</taxon>
        <taxon>Bacteroidota</taxon>
        <taxon>Flavobacteriia</taxon>
        <taxon>Flavobacteriales</taxon>
        <taxon>Weeksellaceae</taxon>
        <taxon>Chryseobacterium group</taxon>
        <taxon>Chryseobacterium</taxon>
    </lineage>
</organism>
<dbReference type="RefSeq" id="WP_139221998.1">
    <property type="nucleotide sequence ID" value="NZ_FOVD01000001.1"/>
</dbReference>
<reference evidence="3" key="1">
    <citation type="submission" date="2016-10" db="EMBL/GenBank/DDBJ databases">
        <authorList>
            <person name="Varghese N."/>
            <person name="Submissions S."/>
        </authorList>
    </citation>
    <scope>NUCLEOTIDE SEQUENCE [LARGE SCALE GENOMIC DNA]</scope>
    <source>
        <strain evidence="3">DSM 25575</strain>
    </source>
</reference>
<dbReference type="Proteomes" id="UP000198769">
    <property type="component" value="Unassembled WGS sequence"/>
</dbReference>
<feature type="signal peptide" evidence="1">
    <location>
        <begin position="1"/>
        <end position="23"/>
    </location>
</feature>
<name>A0A1I4WIZ8_CHROL</name>
<dbReference type="AlphaFoldDB" id="A0A1I4WIZ8"/>
<protein>
    <recommendedName>
        <fullName evidence="4">DUF3828 domain-containing protein</fullName>
    </recommendedName>
</protein>
<proteinExistence type="predicted"/>
<dbReference type="OrthoDB" id="9553963at2"/>
<dbReference type="EMBL" id="FOVD01000001">
    <property type="protein sequence ID" value="SFN13223.1"/>
    <property type="molecule type" value="Genomic_DNA"/>
</dbReference>
<evidence type="ECO:0000313" key="2">
    <source>
        <dbReference type="EMBL" id="SFN13223.1"/>
    </source>
</evidence>
<feature type="chain" id="PRO_5011504771" description="DUF3828 domain-containing protein" evidence="1">
    <location>
        <begin position="24"/>
        <end position="197"/>
    </location>
</feature>
<dbReference type="PROSITE" id="PS51257">
    <property type="entry name" value="PROKAR_LIPOPROTEIN"/>
    <property type="match status" value="1"/>
</dbReference>
<evidence type="ECO:0000256" key="1">
    <source>
        <dbReference type="SAM" id="SignalP"/>
    </source>
</evidence>
<sequence>MIKIKPVALSVLIGLMLSCHSSADKNDFEHHYIKYWDKYSEKQLTDTLFSDTLNVGPDAEGGQTAREFYVNNTKELLADLQDDQKKTDSLYPMAAFDELTIRKLPLGLKKTFTKKQTEEFLKIINNPVSFDWAETTYEPEFQIDFTNNSKTVASMTIGADQSTIQMNPGWPNFKKMKFGHLKPEISKHMTRLIHTIE</sequence>
<keyword evidence="3" id="KW-1185">Reference proteome</keyword>
<keyword evidence="1" id="KW-0732">Signal</keyword>
<evidence type="ECO:0008006" key="4">
    <source>
        <dbReference type="Google" id="ProtNLM"/>
    </source>
</evidence>
<accession>A0A1I4WIZ8</accession>